<dbReference type="EMBL" id="CP069127">
    <property type="protein sequence ID" value="QRG65863.1"/>
    <property type="molecule type" value="Genomic_DNA"/>
</dbReference>
<dbReference type="PIRSF" id="PIRSF030561">
    <property type="entry name" value="UCP030561"/>
    <property type="match status" value="1"/>
</dbReference>
<dbReference type="InterPro" id="IPR008317">
    <property type="entry name" value="UCP030561"/>
</dbReference>
<sequence>MTEKHSPEKIVQLQLDYYNQQDIDGFVSTYTPDVLITEHPSGNVLVRGAEALRERYAKMFAANPDNHAKLVNRITFGPFVIDLEEVSGRDQREPFQAVAIYEVRNQLISSVTFLEKREE</sequence>
<name>A0ABX7FI14_BRECH</name>
<evidence type="ECO:0000259" key="1">
    <source>
        <dbReference type="Pfam" id="PF12680"/>
    </source>
</evidence>
<evidence type="ECO:0000313" key="3">
    <source>
        <dbReference type="Proteomes" id="UP000596248"/>
    </source>
</evidence>
<dbReference type="Proteomes" id="UP000596248">
    <property type="component" value="Chromosome"/>
</dbReference>
<dbReference type="SUPFAM" id="SSF54427">
    <property type="entry name" value="NTF2-like"/>
    <property type="match status" value="1"/>
</dbReference>
<organism evidence="2 3">
    <name type="scientific">Brevibacillus choshinensis</name>
    <dbReference type="NCBI Taxonomy" id="54911"/>
    <lineage>
        <taxon>Bacteria</taxon>
        <taxon>Bacillati</taxon>
        <taxon>Bacillota</taxon>
        <taxon>Bacilli</taxon>
        <taxon>Bacillales</taxon>
        <taxon>Paenibacillaceae</taxon>
        <taxon>Brevibacillus</taxon>
    </lineage>
</organism>
<dbReference type="Gene3D" id="3.10.450.50">
    <property type="match status" value="1"/>
</dbReference>
<dbReference type="InterPro" id="IPR037401">
    <property type="entry name" value="SnoaL-like"/>
</dbReference>
<dbReference type="Pfam" id="PF12680">
    <property type="entry name" value="SnoaL_2"/>
    <property type="match status" value="1"/>
</dbReference>
<proteinExistence type="predicted"/>
<reference evidence="2 3" key="1">
    <citation type="submission" date="2021-01" db="EMBL/GenBank/DDBJ databases">
        <title>Identification of strong promoters based on the transcriptome of Brevibacillus choshinensis.</title>
        <authorList>
            <person name="Yao D."/>
            <person name="Zhang K."/>
            <person name="Wu J."/>
        </authorList>
    </citation>
    <scope>NUCLEOTIDE SEQUENCE [LARGE SCALE GENOMIC DNA]</scope>
    <source>
        <strain evidence="2 3">HPD31-SP3</strain>
    </source>
</reference>
<accession>A0ABX7FI14</accession>
<protein>
    <submittedName>
        <fullName evidence="2">Nuclear transport factor 2 family protein</fullName>
    </submittedName>
</protein>
<evidence type="ECO:0000313" key="2">
    <source>
        <dbReference type="EMBL" id="QRG65863.1"/>
    </source>
</evidence>
<dbReference type="InterPro" id="IPR032710">
    <property type="entry name" value="NTF2-like_dom_sf"/>
</dbReference>
<dbReference type="RefSeq" id="WP_203352933.1">
    <property type="nucleotide sequence ID" value="NZ_CP069127.1"/>
</dbReference>
<gene>
    <name evidence="2" type="ORF">JNE38_20060</name>
</gene>
<keyword evidence="3" id="KW-1185">Reference proteome</keyword>
<feature type="domain" description="SnoaL-like" evidence="1">
    <location>
        <begin position="15"/>
        <end position="110"/>
    </location>
</feature>